<dbReference type="InterPro" id="IPR018356">
    <property type="entry name" value="Tscrpt_reg_HTH_DeoR_CS"/>
</dbReference>
<accession>A0A640WAE4</accession>
<proteinExistence type="predicted"/>
<dbReference type="PROSITE" id="PS51000">
    <property type="entry name" value="HTH_DEOR_2"/>
    <property type="match status" value="1"/>
</dbReference>
<organism evidence="6 7">
    <name type="scientific">Salinicola corii</name>
    <dbReference type="NCBI Taxonomy" id="2606937"/>
    <lineage>
        <taxon>Bacteria</taxon>
        <taxon>Pseudomonadati</taxon>
        <taxon>Pseudomonadota</taxon>
        <taxon>Gammaproteobacteria</taxon>
        <taxon>Oceanospirillales</taxon>
        <taxon>Halomonadaceae</taxon>
        <taxon>Salinicola</taxon>
    </lineage>
</organism>
<protein>
    <submittedName>
        <fullName evidence="6">DeoR/GlpR transcriptional regulator</fullName>
    </submittedName>
</protein>
<dbReference type="AlphaFoldDB" id="A0A640WAE4"/>
<evidence type="ECO:0000259" key="5">
    <source>
        <dbReference type="PROSITE" id="PS51000"/>
    </source>
</evidence>
<dbReference type="Gene3D" id="1.10.10.10">
    <property type="entry name" value="Winged helix-like DNA-binding domain superfamily/Winged helix DNA-binding domain"/>
    <property type="match status" value="1"/>
</dbReference>
<evidence type="ECO:0000313" key="6">
    <source>
        <dbReference type="EMBL" id="KAA0015558.1"/>
    </source>
</evidence>
<dbReference type="Proteomes" id="UP000466024">
    <property type="component" value="Unassembled WGS sequence"/>
</dbReference>
<dbReference type="InterPro" id="IPR050313">
    <property type="entry name" value="Carb_Metab_HTH_regulators"/>
</dbReference>
<evidence type="ECO:0000256" key="3">
    <source>
        <dbReference type="ARBA" id="ARBA00023125"/>
    </source>
</evidence>
<dbReference type="InterPro" id="IPR036388">
    <property type="entry name" value="WH-like_DNA-bd_sf"/>
</dbReference>
<evidence type="ECO:0000256" key="1">
    <source>
        <dbReference type="ARBA" id="ARBA00022491"/>
    </source>
</evidence>
<keyword evidence="4" id="KW-0804">Transcription</keyword>
<gene>
    <name evidence="6" type="ORF">F0A16_20360</name>
</gene>
<keyword evidence="3" id="KW-0238">DNA-binding</keyword>
<evidence type="ECO:0000256" key="2">
    <source>
        <dbReference type="ARBA" id="ARBA00023015"/>
    </source>
</evidence>
<keyword evidence="2" id="KW-0805">Transcription regulation</keyword>
<dbReference type="InterPro" id="IPR001034">
    <property type="entry name" value="DeoR_HTH"/>
</dbReference>
<dbReference type="InterPro" id="IPR014036">
    <property type="entry name" value="DeoR-like_C"/>
</dbReference>
<dbReference type="SUPFAM" id="SSF46785">
    <property type="entry name" value="Winged helix' DNA-binding domain"/>
    <property type="match status" value="1"/>
</dbReference>
<keyword evidence="7" id="KW-1185">Reference proteome</keyword>
<comment type="caution">
    <text evidence="6">The sequence shown here is derived from an EMBL/GenBank/DDBJ whole genome shotgun (WGS) entry which is preliminary data.</text>
</comment>
<name>A0A640WAE4_9GAMM</name>
<dbReference type="GO" id="GO:0003677">
    <property type="term" value="F:DNA binding"/>
    <property type="evidence" value="ECO:0007669"/>
    <property type="project" value="UniProtKB-KW"/>
</dbReference>
<dbReference type="Pfam" id="PF08220">
    <property type="entry name" value="HTH_DeoR"/>
    <property type="match status" value="1"/>
</dbReference>
<dbReference type="EMBL" id="VTPX01000020">
    <property type="protein sequence ID" value="KAA0015558.1"/>
    <property type="molecule type" value="Genomic_DNA"/>
</dbReference>
<dbReference type="PANTHER" id="PTHR30363:SF4">
    <property type="entry name" value="GLYCEROL-3-PHOSPHATE REGULON REPRESSOR"/>
    <property type="match status" value="1"/>
</dbReference>
<dbReference type="PANTHER" id="PTHR30363">
    <property type="entry name" value="HTH-TYPE TRANSCRIPTIONAL REGULATOR SRLR-RELATED"/>
    <property type="match status" value="1"/>
</dbReference>
<feature type="domain" description="HTH deoR-type" evidence="5">
    <location>
        <begin position="17"/>
        <end position="72"/>
    </location>
</feature>
<sequence>MHITAKPCRSGGMLNVPQTRQQKLMARLANGDELIAQELAVEFEVSLDTIRRDIIALEQRGEVQRVRGGAVSVAPPSPPMQYRNSSQNPAVAAVVSRALREIEGASTLLLDGGTTLLAMAERLRPQPGLLVMTPSPWVAVACQKHGIEVFMLGGKLSPSGGINVGDAALLATTDVHVDIAVLGVCGIDPAFGLSADDLHESQLKLAMTQVAARTIALASREKIGRRARYRAVAPEHLDCLITDADATAVAGFNQYGMEIIHA</sequence>
<dbReference type="GO" id="GO:0003700">
    <property type="term" value="F:DNA-binding transcription factor activity"/>
    <property type="evidence" value="ECO:0007669"/>
    <property type="project" value="InterPro"/>
</dbReference>
<keyword evidence="1" id="KW-0678">Repressor</keyword>
<dbReference type="InterPro" id="IPR036390">
    <property type="entry name" value="WH_DNA-bd_sf"/>
</dbReference>
<evidence type="ECO:0000256" key="4">
    <source>
        <dbReference type="ARBA" id="ARBA00023163"/>
    </source>
</evidence>
<evidence type="ECO:0000313" key="7">
    <source>
        <dbReference type="Proteomes" id="UP000466024"/>
    </source>
</evidence>
<dbReference type="SUPFAM" id="SSF100950">
    <property type="entry name" value="NagB/RpiA/CoA transferase-like"/>
    <property type="match status" value="1"/>
</dbReference>
<dbReference type="PRINTS" id="PR00037">
    <property type="entry name" value="HTHLACR"/>
</dbReference>
<dbReference type="SMART" id="SM00420">
    <property type="entry name" value="HTH_DEOR"/>
    <property type="match status" value="1"/>
</dbReference>
<dbReference type="SMART" id="SM01134">
    <property type="entry name" value="DeoRC"/>
    <property type="match status" value="1"/>
</dbReference>
<reference evidence="6 7" key="1">
    <citation type="submission" date="2019-08" db="EMBL/GenBank/DDBJ databases">
        <title>Bioinformatics analysis of the strain L3 and L5.</title>
        <authorList>
            <person name="Li X."/>
        </authorList>
    </citation>
    <scope>NUCLEOTIDE SEQUENCE [LARGE SCALE GENOMIC DNA]</scope>
    <source>
        <strain evidence="6 7">L3</strain>
    </source>
</reference>
<dbReference type="PROSITE" id="PS00894">
    <property type="entry name" value="HTH_DEOR_1"/>
    <property type="match status" value="1"/>
</dbReference>
<dbReference type="Pfam" id="PF00455">
    <property type="entry name" value="DeoRC"/>
    <property type="match status" value="1"/>
</dbReference>
<dbReference type="InterPro" id="IPR037171">
    <property type="entry name" value="NagB/RpiA_transferase-like"/>
</dbReference>